<evidence type="ECO:0000313" key="2">
    <source>
        <dbReference type="EMBL" id="JAC63666.1"/>
    </source>
</evidence>
<evidence type="ECO:0000256" key="1">
    <source>
        <dbReference type="SAM" id="MobiDB-lite"/>
    </source>
</evidence>
<feature type="non-terminal residue" evidence="2">
    <location>
        <position position="94"/>
    </location>
</feature>
<dbReference type="AlphaFoldDB" id="A0A061QZG4"/>
<gene>
    <name evidence="2" type="ORF">TSPGSL018_20079</name>
</gene>
<sequence>QKRQPKGSLASSTRTTLRTSCGKRARIHGLSRGWRRDGGGEPVTSDVHAFRRGGAIGVRSGGSPSPSPSFHPKLRPSLPSSFHNGRWVWQPAIT</sequence>
<feature type="region of interest" description="Disordered" evidence="1">
    <location>
        <begin position="55"/>
        <end position="82"/>
    </location>
</feature>
<feature type="non-terminal residue" evidence="2">
    <location>
        <position position="1"/>
    </location>
</feature>
<name>A0A061QZG4_9CHLO</name>
<feature type="compositionally biased region" description="Low complexity" evidence="1">
    <location>
        <begin position="8"/>
        <end position="20"/>
    </location>
</feature>
<feature type="region of interest" description="Disordered" evidence="1">
    <location>
        <begin position="1"/>
        <end position="21"/>
    </location>
</feature>
<dbReference type="EMBL" id="GBEZ01023205">
    <property type="protein sequence ID" value="JAC63666.1"/>
    <property type="molecule type" value="Transcribed_RNA"/>
</dbReference>
<protein>
    <submittedName>
        <fullName evidence="2">Uncharacterized protein</fullName>
    </submittedName>
</protein>
<accession>A0A061QZG4</accession>
<proteinExistence type="predicted"/>
<reference evidence="2" key="1">
    <citation type="submission" date="2014-05" db="EMBL/GenBank/DDBJ databases">
        <title>The transcriptome of the halophilic microalga Tetraselmis sp. GSL018 isolated from the Great Salt Lake, Utah.</title>
        <authorList>
            <person name="Jinkerson R.E."/>
            <person name="D'Adamo S."/>
            <person name="Posewitz M.C."/>
        </authorList>
    </citation>
    <scope>NUCLEOTIDE SEQUENCE</scope>
    <source>
        <strain evidence="2">GSL018</strain>
    </source>
</reference>
<organism evidence="2">
    <name type="scientific">Tetraselmis sp. GSL018</name>
    <dbReference type="NCBI Taxonomy" id="582737"/>
    <lineage>
        <taxon>Eukaryota</taxon>
        <taxon>Viridiplantae</taxon>
        <taxon>Chlorophyta</taxon>
        <taxon>core chlorophytes</taxon>
        <taxon>Chlorodendrophyceae</taxon>
        <taxon>Chlorodendrales</taxon>
        <taxon>Chlorodendraceae</taxon>
        <taxon>Tetraselmis</taxon>
    </lineage>
</organism>